<proteinExistence type="predicted"/>
<name>A0AAN0MJ21_9RHOB</name>
<dbReference type="SUPFAM" id="SSF53218">
    <property type="entry name" value="Molybdenum cofactor biosynthesis proteins"/>
    <property type="match status" value="1"/>
</dbReference>
<dbReference type="Proteomes" id="UP001470809">
    <property type="component" value="Chromosome"/>
</dbReference>
<gene>
    <name evidence="1" type="ORF">AABB31_13590</name>
</gene>
<organism evidence="1 2">
    <name type="scientific">Yoonia rhodophyticola</name>
    <dbReference type="NCBI Taxonomy" id="3137370"/>
    <lineage>
        <taxon>Bacteria</taxon>
        <taxon>Pseudomonadati</taxon>
        <taxon>Pseudomonadota</taxon>
        <taxon>Alphaproteobacteria</taxon>
        <taxon>Rhodobacterales</taxon>
        <taxon>Paracoccaceae</taxon>
        <taxon>Yoonia</taxon>
    </lineage>
</organism>
<dbReference type="Gene3D" id="3.40.980.10">
    <property type="entry name" value="MoaB/Mog-like domain"/>
    <property type="match status" value="1"/>
</dbReference>
<dbReference type="KEGG" id="yrh:AABB31_13590"/>
<dbReference type="CDD" id="cd03522">
    <property type="entry name" value="MoeA_like"/>
    <property type="match status" value="1"/>
</dbReference>
<reference evidence="1" key="1">
    <citation type="submission" date="2024-08" db="EMBL/GenBank/DDBJ databases">
        <title>Phylogenomic analyses of a clade within the roseobacter group suggest taxonomic reassignments of species of the genera Aestuariivita, Citreicella, Loktanella, Nautella, Pelagibaca, Ruegeria, Thalassobius, Thiobacimonas and Tropicibacter, and the proposal o.</title>
        <authorList>
            <person name="Jeon C.O."/>
        </authorList>
    </citation>
    <scope>NUCLEOTIDE SEQUENCE</scope>
    <source>
        <strain evidence="1">SS1-5</strain>
    </source>
</reference>
<keyword evidence="2" id="KW-1185">Reference proteome</keyword>
<sequence>MIFGEVPIAKAEGAILAHSVALPKGRLRKGQVLAAVDIDALRDAGISAVTVARLGPDDLAEDPAAAQLAQALAGPGLRVGQAATGRANLFARAAGIVSVDRTAIDAFNAVNPMITVATLPPFQRVTEGAMVATIKIISYAVPAADVQLAADRGAEAISLSEPVVKNATLIETRIGDMPAIKGRSALRTRLDRLGVDLDGRVVVDHDTATLGAAIAAAAGDIVFVLTASATSDIDDVGPAALRQAGGVVTQFGMPVDPGNLLFLGRVGDRPVIGLPGCARSPALNGADWVLERVICGVDLQAADFAAMGVGGLLKEMPTRPRPRAKTRDDSV</sequence>
<evidence type="ECO:0000313" key="2">
    <source>
        <dbReference type="Proteomes" id="UP001470809"/>
    </source>
</evidence>
<dbReference type="EMBL" id="CP151767">
    <property type="protein sequence ID" value="WZU66108.1"/>
    <property type="molecule type" value="Genomic_DNA"/>
</dbReference>
<accession>A0AAN0MJ21</accession>
<protein>
    <submittedName>
        <fullName evidence="1">Molybdopterin-binding protein</fullName>
    </submittedName>
</protein>
<dbReference type="AlphaFoldDB" id="A0AAN0MJ21"/>
<dbReference type="InterPro" id="IPR036425">
    <property type="entry name" value="MoaB/Mog-like_dom_sf"/>
</dbReference>
<dbReference type="RefSeq" id="WP_342075435.1">
    <property type="nucleotide sequence ID" value="NZ_CP151767.2"/>
</dbReference>
<evidence type="ECO:0000313" key="1">
    <source>
        <dbReference type="EMBL" id="WZU66108.1"/>
    </source>
</evidence>